<reference evidence="1" key="1">
    <citation type="submission" date="2019-10" db="EMBL/GenBank/DDBJ databases">
        <title>Conservation and host-specific expression of non-tandemly repeated heterogenous ribosome RNA gene in arbuscular mycorrhizal fungi.</title>
        <authorList>
            <person name="Maeda T."/>
            <person name="Kobayashi Y."/>
            <person name="Nakagawa T."/>
            <person name="Ezawa T."/>
            <person name="Yamaguchi K."/>
            <person name="Bino T."/>
            <person name="Nishimoto Y."/>
            <person name="Shigenobu S."/>
            <person name="Kawaguchi M."/>
        </authorList>
    </citation>
    <scope>NUCLEOTIDE SEQUENCE</scope>
    <source>
        <strain evidence="1">HR1</strain>
    </source>
</reference>
<evidence type="ECO:0000313" key="2">
    <source>
        <dbReference type="Proteomes" id="UP000615446"/>
    </source>
</evidence>
<comment type="caution">
    <text evidence="1">The sequence shown here is derived from an EMBL/GenBank/DDBJ whole genome shotgun (WGS) entry which is preliminary data.</text>
</comment>
<organism evidence="1 2">
    <name type="scientific">Rhizophagus clarus</name>
    <dbReference type="NCBI Taxonomy" id="94130"/>
    <lineage>
        <taxon>Eukaryota</taxon>
        <taxon>Fungi</taxon>
        <taxon>Fungi incertae sedis</taxon>
        <taxon>Mucoromycota</taxon>
        <taxon>Glomeromycotina</taxon>
        <taxon>Glomeromycetes</taxon>
        <taxon>Glomerales</taxon>
        <taxon>Glomeraceae</taxon>
        <taxon>Rhizophagus</taxon>
    </lineage>
</organism>
<evidence type="ECO:0000313" key="1">
    <source>
        <dbReference type="EMBL" id="GES77385.1"/>
    </source>
</evidence>
<dbReference type="Proteomes" id="UP000615446">
    <property type="component" value="Unassembled WGS sequence"/>
</dbReference>
<sequence>MPNDQGILYPRKKPVKLSSRGLYMFGRWSHKVFESMHACVTFSILDKANTDGIRYIYLIKKNHSRISRLYHMHVDLDRKIYFTVTDIDEKLSLQSLDHLSIGRILSCVILRLSFDHARVYRRKRNQEQHVKR</sequence>
<accession>A0A8H3L110</accession>
<protein>
    <submittedName>
        <fullName evidence="1">Uncharacterized protein</fullName>
    </submittedName>
</protein>
<proteinExistence type="predicted"/>
<name>A0A8H3L110_9GLOM</name>
<dbReference type="AlphaFoldDB" id="A0A8H3L110"/>
<gene>
    <name evidence="1" type="ORF">RCL2_000475900</name>
</gene>
<dbReference type="EMBL" id="BLAL01000030">
    <property type="protein sequence ID" value="GES77385.1"/>
    <property type="molecule type" value="Genomic_DNA"/>
</dbReference>